<gene>
    <name evidence="1" type="ORF">BO79DRAFT_187827</name>
</gene>
<evidence type="ECO:0000313" key="1">
    <source>
        <dbReference type="EMBL" id="RAK92534.1"/>
    </source>
</evidence>
<evidence type="ECO:0000313" key="2">
    <source>
        <dbReference type="Proteomes" id="UP000249748"/>
    </source>
</evidence>
<accession>A0ACD1IPM4</accession>
<organism evidence="1 2">
    <name type="scientific">Aspergillus costaricaensis CBS 115574</name>
    <dbReference type="NCBI Taxonomy" id="1448317"/>
    <lineage>
        <taxon>Eukaryota</taxon>
        <taxon>Fungi</taxon>
        <taxon>Dikarya</taxon>
        <taxon>Ascomycota</taxon>
        <taxon>Pezizomycotina</taxon>
        <taxon>Eurotiomycetes</taxon>
        <taxon>Eurotiomycetidae</taxon>
        <taxon>Eurotiales</taxon>
        <taxon>Aspergillaceae</taxon>
        <taxon>Aspergillus</taxon>
        <taxon>Aspergillus subgen. Circumdati</taxon>
    </lineage>
</organism>
<dbReference type="EMBL" id="KZ824538">
    <property type="protein sequence ID" value="RAK92534.1"/>
    <property type="molecule type" value="Genomic_DNA"/>
</dbReference>
<keyword evidence="2" id="KW-1185">Reference proteome</keyword>
<name>A0ACD1IPM4_9EURO</name>
<dbReference type="Proteomes" id="UP000249748">
    <property type="component" value="Unassembled WGS sequence"/>
</dbReference>
<proteinExistence type="predicted"/>
<protein>
    <submittedName>
        <fullName evidence="1">Uncharacterized protein</fullName>
    </submittedName>
</protein>
<sequence length="369" mass="41035">MLNLSPPSTTPSLSDDNSNTTSSRKTRNSCDACAKSKLRCGKQHPRCERCVLRNQACTYGLARPKGRPRLSHRSPSISLPCSTGLDLNIFSTLYDPEPTPDMYFDCSSGTTVTSTSTLISPDSQHLEDWQFLDHELNLPFDITTPQLTFTLATAQPVYQMASSTTPVSPLLRSSRAFSPSPSNSFAYNQSCTSLMLDTLKELHLPLDYSVPDVDMSECVNIGTVLRLNNDAMDKLTLMLECDCPVITPPYFSALVAQAIIKILSWYEKIISDCGTLSSQMGTSFLEFAPLKIDGFELSKIHSRIMVVQVVMNELDRVQTLVGMFASIYCRHHDDDSQDDRELSISLAFEEALRRRLNVSRSRAEKTMAG</sequence>
<reference evidence="1" key="1">
    <citation type="submission" date="2018-02" db="EMBL/GenBank/DDBJ databases">
        <title>The genomes of Aspergillus section Nigri reveals drivers in fungal speciation.</title>
        <authorList>
            <consortium name="DOE Joint Genome Institute"/>
            <person name="Vesth T.C."/>
            <person name="Nybo J."/>
            <person name="Theobald S."/>
            <person name="Brandl J."/>
            <person name="Frisvad J.C."/>
            <person name="Nielsen K.F."/>
            <person name="Lyhne E.K."/>
            <person name="Kogle M.E."/>
            <person name="Kuo A."/>
            <person name="Riley R."/>
            <person name="Clum A."/>
            <person name="Nolan M."/>
            <person name="Lipzen A."/>
            <person name="Salamov A."/>
            <person name="Henrissat B."/>
            <person name="Wiebenga A."/>
            <person name="De vries R.P."/>
            <person name="Grigoriev I.V."/>
            <person name="Mortensen U.H."/>
            <person name="Andersen M.R."/>
            <person name="Baker S.E."/>
        </authorList>
    </citation>
    <scope>NUCLEOTIDE SEQUENCE</scope>
    <source>
        <strain evidence="1">CBS 115574</strain>
    </source>
</reference>